<dbReference type="PANTHER" id="PTHR15975">
    <property type="entry name" value="CCR4-NOT TRANSCRIPTION COMPLEX SUBUNIT 11"/>
    <property type="match status" value="1"/>
</dbReference>
<proteinExistence type="inferred from homology"/>
<keyword evidence="6" id="KW-0805">Transcription regulation</keyword>
<feature type="compositionally biased region" description="Basic and acidic residues" evidence="10">
    <location>
        <begin position="1"/>
        <end position="14"/>
    </location>
</feature>
<dbReference type="Pfam" id="PF10155">
    <property type="entry name" value="CNOT11"/>
    <property type="match status" value="1"/>
</dbReference>
<keyword evidence="9" id="KW-0539">Nucleus</keyword>
<comment type="caution">
    <text evidence="11">The sequence shown here is derived from an EMBL/GenBank/DDBJ whole genome shotgun (WGS) entry which is preliminary data.</text>
</comment>
<dbReference type="GO" id="GO:0005737">
    <property type="term" value="C:cytoplasm"/>
    <property type="evidence" value="ECO:0007669"/>
    <property type="project" value="UniProtKB-SubCell"/>
</dbReference>
<evidence type="ECO:0000313" key="12">
    <source>
        <dbReference type="Proteomes" id="UP001516023"/>
    </source>
</evidence>
<evidence type="ECO:0000256" key="5">
    <source>
        <dbReference type="ARBA" id="ARBA00022490"/>
    </source>
</evidence>
<evidence type="ECO:0000256" key="9">
    <source>
        <dbReference type="ARBA" id="ARBA00023242"/>
    </source>
</evidence>
<keyword evidence="12" id="KW-1185">Reference proteome</keyword>
<name>A0ABD3P8G7_9STRA</name>
<keyword evidence="8" id="KW-0804">Transcription</keyword>
<comment type="subcellular location">
    <subcellularLocation>
        <location evidence="2">Cytoplasm</location>
    </subcellularLocation>
    <subcellularLocation>
        <location evidence="1">Nucleus</location>
    </subcellularLocation>
</comment>
<gene>
    <name evidence="11" type="ORF">HJC23_007992</name>
</gene>
<dbReference type="AlphaFoldDB" id="A0ABD3P8G7"/>
<dbReference type="GO" id="GO:0031047">
    <property type="term" value="P:regulatory ncRNA-mediated gene silencing"/>
    <property type="evidence" value="ECO:0007669"/>
    <property type="project" value="UniProtKB-KW"/>
</dbReference>
<sequence length="670" mass="75040">MTMDRGISRPDRRRPSTGNGEHPCPRAAAADSIAQCIVTGRKRQRPPSAATSGGRHNLDDNGIWEMGKVITVEDARRVLSNIAHEIDDIFNESFPSVSGGDDSAASGWECSRFDVGISIQSLLRENQWNQSAVPWRQHINCLLALWSICLGVEGGLTDFIKRHDTNNGFDKQNGVRGSELYMLTRKKLSPRAPFFPLLLDQILMRLRDILLRGGKIYNIRDDAVINTEDEELVEWLFFTITLKEILSSVFSGDQDSEWQQLLELFDEGNNLNVIEKVRDGVHVLVKRRQETSTCYPVNQNLNHLERSWNVLKEKAATETPFSTLLTPCVISDTVGVVSSSSSSKHRRFLPPSCTSRVDCSESIANALNGHESVQSTFPSTSPPSGEELQSLQLELIWLAPHHPSRRLVTIAPGDPLYNDKKNGLNEGTTQTHIHRDDQIIGILKNQAFVRPLPPLDERKVLDVLHGTHVHVNGASTNEEKGLRSLKIMSEAGLSPQNLPRLVENNPLVATECLLLILTSSEDSAANRKNDYLSALAGMDMSIHSMEVVNRLATHSTQGDRIVSRSETHHHGKGGSSNFNRSSRSAKTEVISQFFIRNIFIYIFRLAFRHSMGYDRHLQNKSVRLVCVFLQSLLRNGIVSAEDLFVEVQSFCIEFSRIREAAALFQMLKNK</sequence>
<dbReference type="EMBL" id="JABMIG020000249">
    <property type="protein sequence ID" value="KAL3783887.1"/>
    <property type="molecule type" value="Genomic_DNA"/>
</dbReference>
<evidence type="ECO:0000256" key="4">
    <source>
        <dbReference type="ARBA" id="ARBA00014872"/>
    </source>
</evidence>
<accession>A0ABD3P8G7</accession>
<evidence type="ECO:0000256" key="2">
    <source>
        <dbReference type="ARBA" id="ARBA00004496"/>
    </source>
</evidence>
<keyword evidence="7" id="KW-0943">RNA-mediated gene silencing</keyword>
<evidence type="ECO:0000256" key="6">
    <source>
        <dbReference type="ARBA" id="ARBA00023015"/>
    </source>
</evidence>
<protein>
    <recommendedName>
        <fullName evidence="4">CCR4-NOT transcription complex subunit 11</fullName>
    </recommendedName>
</protein>
<dbReference type="Proteomes" id="UP001516023">
    <property type="component" value="Unassembled WGS sequence"/>
</dbReference>
<evidence type="ECO:0000313" key="11">
    <source>
        <dbReference type="EMBL" id="KAL3783887.1"/>
    </source>
</evidence>
<reference evidence="11 12" key="1">
    <citation type="journal article" date="2020" name="G3 (Bethesda)">
        <title>Improved Reference Genome for Cyclotella cryptica CCMP332, a Model for Cell Wall Morphogenesis, Salinity Adaptation, and Lipid Production in Diatoms (Bacillariophyta).</title>
        <authorList>
            <person name="Roberts W.R."/>
            <person name="Downey K.M."/>
            <person name="Ruck E.C."/>
            <person name="Traller J.C."/>
            <person name="Alverson A.J."/>
        </authorList>
    </citation>
    <scope>NUCLEOTIDE SEQUENCE [LARGE SCALE GENOMIC DNA]</scope>
    <source>
        <strain evidence="11 12">CCMP332</strain>
    </source>
</reference>
<evidence type="ECO:0000256" key="3">
    <source>
        <dbReference type="ARBA" id="ARBA00008030"/>
    </source>
</evidence>
<evidence type="ECO:0000256" key="8">
    <source>
        <dbReference type="ARBA" id="ARBA00023163"/>
    </source>
</evidence>
<evidence type="ECO:0000256" key="1">
    <source>
        <dbReference type="ARBA" id="ARBA00004123"/>
    </source>
</evidence>
<feature type="region of interest" description="Disordered" evidence="10">
    <location>
        <begin position="557"/>
        <end position="581"/>
    </location>
</feature>
<evidence type="ECO:0000256" key="7">
    <source>
        <dbReference type="ARBA" id="ARBA00023158"/>
    </source>
</evidence>
<dbReference type="InterPro" id="IPR019312">
    <property type="entry name" value="CNOT11"/>
</dbReference>
<dbReference type="PANTHER" id="PTHR15975:SF0">
    <property type="entry name" value="CCR4-NOT TRANSCRIPTION COMPLEX SUBUNIT 11"/>
    <property type="match status" value="1"/>
</dbReference>
<keyword evidence="5" id="KW-0963">Cytoplasm</keyword>
<comment type="similarity">
    <text evidence="3">Belongs to the CNOT11 family.</text>
</comment>
<evidence type="ECO:0000256" key="10">
    <source>
        <dbReference type="SAM" id="MobiDB-lite"/>
    </source>
</evidence>
<dbReference type="GO" id="GO:0005634">
    <property type="term" value="C:nucleus"/>
    <property type="evidence" value="ECO:0007669"/>
    <property type="project" value="UniProtKB-SubCell"/>
</dbReference>
<organism evidence="11 12">
    <name type="scientific">Cyclotella cryptica</name>
    <dbReference type="NCBI Taxonomy" id="29204"/>
    <lineage>
        <taxon>Eukaryota</taxon>
        <taxon>Sar</taxon>
        <taxon>Stramenopiles</taxon>
        <taxon>Ochrophyta</taxon>
        <taxon>Bacillariophyta</taxon>
        <taxon>Coscinodiscophyceae</taxon>
        <taxon>Thalassiosirophycidae</taxon>
        <taxon>Stephanodiscales</taxon>
        <taxon>Stephanodiscaceae</taxon>
        <taxon>Cyclotella</taxon>
    </lineage>
</organism>
<feature type="region of interest" description="Disordered" evidence="10">
    <location>
        <begin position="1"/>
        <end position="28"/>
    </location>
</feature>